<dbReference type="GO" id="GO:0071555">
    <property type="term" value="P:cell wall organization"/>
    <property type="evidence" value="ECO:0007669"/>
    <property type="project" value="UniProtKB-KW"/>
</dbReference>
<dbReference type="RefSeq" id="WP_221764081.1">
    <property type="nucleotide sequence ID" value="NZ_AP024110.1"/>
</dbReference>
<feature type="domain" description="Glycosyl transferase family 51" evidence="12">
    <location>
        <begin position="60"/>
        <end position="224"/>
    </location>
</feature>
<sequence>MTFKQFLWRSLIALLVWVVLYQLWIFAHICWWVNHDPSSSAFMETRLEVMQEDNPDVVLKHQWVDYRRISINLKRAVIASEDSKFIEHEGFDWDGMQKAFDKNMKKGKIVAGGSTISQQLAKNLFLSSKRTPWRKGQEAIITLMLEQVMTKQRIFEIYLNVIEWGNGLFGADAAARHYFQVSASNLNAYQAAKLAAMIPNPRFYDKHQGARGLARKTDIIQARMNQVTVP</sequence>
<keyword evidence="2 11" id="KW-0997">Cell inner membrane</keyword>
<dbReference type="PANTHER" id="PTHR30400:SF0">
    <property type="entry name" value="BIOSYNTHETIC PEPTIDOGLYCAN TRANSGLYCOSYLASE"/>
    <property type="match status" value="1"/>
</dbReference>
<comment type="function">
    <text evidence="11">Peptidoglycan polymerase that catalyzes glycan chain elongation from lipid-linked precursors.</text>
</comment>
<feature type="transmembrane region" description="Helical" evidence="11">
    <location>
        <begin position="12"/>
        <end position="34"/>
    </location>
</feature>
<comment type="subcellular location">
    <subcellularLocation>
        <location evidence="11">Cell inner membrane</location>
        <topology evidence="11">Single-pass membrane protein</topology>
    </subcellularLocation>
</comment>
<keyword evidence="14" id="KW-1185">Reference proteome</keyword>
<dbReference type="GO" id="GO:0009252">
    <property type="term" value="P:peptidoglycan biosynthetic process"/>
    <property type="evidence" value="ECO:0007669"/>
    <property type="project" value="UniProtKB-UniRule"/>
</dbReference>
<keyword evidence="5 11" id="KW-0812">Transmembrane</keyword>
<evidence type="ECO:0000256" key="4">
    <source>
        <dbReference type="ARBA" id="ARBA00022679"/>
    </source>
</evidence>
<keyword evidence="9 11" id="KW-0472">Membrane</keyword>
<evidence type="ECO:0000256" key="3">
    <source>
        <dbReference type="ARBA" id="ARBA00022676"/>
    </source>
</evidence>
<keyword evidence="1 11" id="KW-1003">Cell membrane</keyword>
<evidence type="ECO:0000256" key="6">
    <source>
        <dbReference type="ARBA" id="ARBA00022960"/>
    </source>
</evidence>
<dbReference type="GO" id="GO:0009274">
    <property type="term" value="C:peptidoglycan-based cell wall"/>
    <property type="evidence" value="ECO:0007669"/>
    <property type="project" value="InterPro"/>
</dbReference>
<dbReference type="InterPro" id="IPR001264">
    <property type="entry name" value="Glyco_trans_51"/>
</dbReference>
<reference evidence="13" key="1">
    <citation type="journal article" date="2021" name="Arch. Microbiol.">
        <title>Methyloradius palustris gen. nov., sp. nov., a methanol-oxidizing bacterium isolated from snow.</title>
        <authorList>
            <person name="Miyadera T."/>
            <person name="Kojima H."/>
            <person name="Fukui M."/>
        </authorList>
    </citation>
    <scope>NUCLEOTIDE SEQUENCE</scope>
    <source>
        <strain evidence="13">Zm11</strain>
    </source>
</reference>
<comment type="similarity">
    <text evidence="11">Belongs to the glycosyltransferase 51 family.</text>
</comment>
<accession>A0A8D5GD21</accession>
<evidence type="ECO:0000256" key="1">
    <source>
        <dbReference type="ARBA" id="ARBA00022475"/>
    </source>
</evidence>
<dbReference type="AlphaFoldDB" id="A0A8D5GD21"/>
<keyword evidence="6 11" id="KW-0133">Cell shape</keyword>
<dbReference type="KEGG" id="mpau:ZMTM_23150"/>
<name>A0A8D5GD21_9PROT</name>
<dbReference type="Pfam" id="PF00912">
    <property type="entry name" value="Transgly"/>
    <property type="match status" value="1"/>
</dbReference>
<dbReference type="GO" id="GO:0005886">
    <property type="term" value="C:plasma membrane"/>
    <property type="evidence" value="ECO:0007669"/>
    <property type="project" value="UniProtKB-SubCell"/>
</dbReference>
<dbReference type="Proteomes" id="UP000826722">
    <property type="component" value="Chromosome"/>
</dbReference>
<evidence type="ECO:0000256" key="10">
    <source>
        <dbReference type="ARBA" id="ARBA00023316"/>
    </source>
</evidence>
<dbReference type="GO" id="GO:0008955">
    <property type="term" value="F:peptidoglycan glycosyltransferase activity"/>
    <property type="evidence" value="ECO:0007669"/>
    <property type="project" value="UniProtKB-UniRule"/>
</dbReference>
<evidence type="ECO:0000256" key="11">
    <source>
        <dbReference type="HAMAP-Rule" id="MF_00766"/>
    </source>
</evidence>
<proteinExistence type="inferred from homology"/>
<dbReference type="Gene3D" id="1.10.3810.10">
    <property type="entry name" value="Biosynthetic peptidoglycan transglycosylase-like"/>
    <property type="match status" value="1"/>
</dbReference>
<dbReference type="EC" id="2.4.99.28" evidence="11"/>
<dbReference type="GO" id="GO:0016763">
    <property type="term" value="F:pentosyltransferase activity"/>
    <property type="evidence" value="ECO:0007669"/>
    <property type="project" value="InterPro"/>
</dbReference>
<comment type="catalytic activity">
    <reaction evidence="11">
        <text>[GlcNAc-(1-&gt;4)-Mur2Ac(oyl-L-Ala-gamma-D-Glu-L-Lys-D-Ala-D-Ala)](n)-di-trans,octa-cis-undecaprenyl diphosphate + beta-D-GlcNAc-(1-&gt;4)-Mur2Ac(oyl-L-Ala-gamma-D-Glu-L-Lys-D-Ala-D-Ala)-di-trans,octa-cis-undecaprenyl diphosphate = [GlcNAc-(1-&gt;4)-Mur2Ac(oyl-L-Ala-gamma-D-Glu-L-Lys-D-Ala-D-Ala)](n+1)-di-trans,octa-cis-undecaprenyl diphosphate + di-trans,octa-cis-undecaprenyl diphosphate + H(+)</text>
        <dbReference type="Rhea" id="RHEA:23708"/>
        <dbReference type="Rhea" id="RHEA-COMP:9602"/>
        <dbReference type="Rhea" id="RHEA-COMP:9603"/>
        <dbReference type="ChEBI" id="CHEBI:15378"/>
        <dbReference type="ChEBI" id="CHEBI:58405"/>
        <dbReference type="ChEBI" id="CHEBI:60033"/>
        <dbReference type="ChEBI" id="CHEBI:78435"/>
        <dbReference type="EC" id="2.4.99.28"/>
    </reaction>
</comment>
<dbReference type="PANTHER" id="PTHR30400">
    <property type="entry name" value="MONOFUNCTIONAL BIOSYNTHETIC PEPTIDOGLYCAN TRANSGLYCOSYLASE"/>
    <property type="match status" value="1"/>
</dbReference>
<dbReference type="NCBIfam" id="TIGR02070">
    <property type="entry name" value="mono_pep_trsgly"/>
    <property type="match status" value="1"/>
</dbReference>
<organism evidence="13 14">
    <name type="scientific">Methyloradius palustris</name>
    <dbReference type="NCBI Taxonomy" id="2778876"/>
    <lineage>
        <taxon>Bacteria</taxon>
        <taxon>Pseudomonadati</taxon>
        <taxon>Pseudomonadota</taxon>
        <taxon>Betaproteobacteria</taxon>
        <taxon>Nitrosomonadales</taxon>
        <taxon>Methylophilaceae</taxon>
        <taxon>Methyloradius</taxon>
    </lineage>
</organism>
<dbReference type="InterPro" id="IPR011812">
    <property type="entry name" value="Pep_trsgly"/>
</dbReference>
<dbReference type="HAMAP" id="MF_00766">
    <property type="entry name" value="PGT_MtgA"/>
    <property type="match status" value="1"/>
</dbReference>
<dbReference type="UniPathway" id="UPA00219"/>
<dbReference type="EMBL" id="AP024110">
    <property type="protein sequence ID" value="BCM26056.1"/>
    <property type="molecule type" value="Genomic_DNA"/>
</dbReference>
<keyword evidence="4 11" id="KW-0808">Transferase</keyword>
<evidence type="ECO:0000256" key="7">
    <source>
        <dbReference type="ARBA" id="ARBA00022984"/>
    </source>
</evidence>
<dbReference type="GO" id="GO:0008360">
    <property type="term" value="P:regulation of cell shape"/>
    <property type="evidence" value="ECO:0007669"/>
    <property type="project" value="UniProtKB-KW"/>
</dbReference>
<comment type="pathway">
    <text evidence="11">Cell wall biogenesis; peptidoglycan biosynthesis.</text>
</comment>
<evidence type="ECO:0000259" key="12">
    <source>
        <dbReference type="Pfam" id="PF00912"/>
    </source>
</evidence>
<evidence type="ECO:0000313" key="14">
    <source>
        <dbReference type="Proteomes" id="UP000826722"/>
    </source>
</evidence>
<dbReference type="InterPro" id="IPR023346">
    <property type="entry name" value="Lysozyme-like_dom_sf"/>
</dbReference>
<keyword evidence="8 11" id="KW-1133">Transmembrane helix</keyword>
<evidence type="ECO:0000256" key="9">
    <source>
        <dbReference type="ARBA" id="ARBA00023136"/>
    </source>
</evidence>
<dbReference type="SUPFAM" id="SSF53955">
    <property type="entry name" value="Lysozyme-like"/>
    <property type="match status" value="1"/>
</dbReference>
<evidence type="ECO:0000313" key="13">
    <source>
        <dbReference type="EMBL" id="BCM26056.1"/>
    </source>
</evidence>
<evidence type="ECO:0000256" key="5">
    <source>
        <dbReference type="ARBA" id="ARBA00022692"/>
    </source>
</evidence>
<keyword evidence="10 11" id="KW-0961">Cell wall biogenesis/degradation</keyword>
<evidence type="ECO:0000256" key="8">
    <source>
        <dbReference type="ARBA" id="ARBA00022989"/>
    </source>
</evidence>
<dbReference type="InterPro" id="IPR036950">
    <property type="entry name" value="PBP_transglycosylase"/>
</dbReference>
<keyword evidence="3 11" id="KW-0328">Glycosyltransferase</keyword>
<protein>
    <recommendedName>
        <fullName evidence="11">Biosynthetic peptidoglycan transglycosylase</fullName>
        <ecNumber evidence="11">2.4.99.28</ecNumber>
    </recommendedName>
    <alternativeName>
        <fullName evidence="11">Glycan polymerase</fullName>
    </alternativeName>
    <alternativeName>
        <fullName evidence="11">Peptidoglycan glycosyltransferase MtgA</fullName>
        <shortName evidence="11">PGT</shortName>
    </alternativeName>
</protein>
<keyword evidence="7 11" id="KW-0573">Peptidoglycan synthesis</keyword>
<gene>
    <name evidence="11 13" type="primary">mtgA</name>
    <name evidence="13" type="ORF">ZMTM_23150</name>
</gene>
<evidence type="ECO:0000256" key="2">
    <source>
        <dbReference type="ARBA" id="ARBA00022519"/>
    </source>
</evidence>